<dbReference type="SMART" id="SM00857">
    <property type="entry name" value="Resolvase"/>
    <property type="match status" value="1"/>
</dbReference>
<reference evidence="3 4" key="1">
    <citation type="submission" date="2019-02" db="EMBL/GenBank/DDBJ databases">
        <title>Deep-cultivation of Planctomycetes and their phenomic and genomic characterization uncovers novel biology.</title>
        <authorList>
            <person name="Wiegand S."/>
            <person name="Jogler M."/>
            <person name="Boedeker C."/>
            <person name="Pinto D."/>
            <person name="Vollmers J."/>
            <person name="Rivas-Marin E."/>
            <person name="Kohn T."/>
            <person name="Peeters S.H."/>
            <person name="Heuer A."/>
            <person name="Rast P."/>
            <person name="Oberbeckmann S."/>
            <person name="Bunk B."/>
            <person name="Jeske O."/>
            <person name="Meyerdierks A."/>
            <person name="Storesund J.E."/>
            <person name="Kallscheuer N."/>
            <person name="Luecker S."/>
            <person name="Lage O.M."/>
            <person name="Pohl T."/>
            <person name="Merkel B.J."/>
            <person name="Hornburger P."/>
            <person name="Mueller R.-W."/>
            <person name="Bruemmer F."/>
            <person name="Labrenz M."/>
            <person name="Spormann A.M."/>
            <person name="Op den Camp H."/>
            <person name="Overmann J."/>
            <person name="Amann R."/>
            <person name="Jetten M.S.M."/>
            <person name="Mascher T."/>
            <person name="Medema M.H."/>
            <person name="Devos D.P."/>
            <person name="Kaster A.-K."/>
            <person name="Ovreas L."/>
            <person name="Rohde M."/>
            <person name="Galperin M.Y."/>
            <person name="Jogler C."/>
        </authorList>
    </citation>
    <scope>NUCLEOTIDE SEQUENCE [LARGE SCALE GENOMIC DNA]</scope>
    <source>
        <strain evidence="3 4">TBK1r</strain>
    </source>
</reference>
<dbReference type="Pfam" id="PF13408">
    <property type="entry name" value="Zn_ribbon_recom"/>
    <property type="match status" value="1"/>
</dbReference>
<evidence type="ECO:0000259" key="2">
    <source>
        <dbReference type="PROSITE" id="PS51737"/>
    </source>
</evidence>
<evidence type="ECO:0000259" key="1">
    <source>
        <dbReference type="PROSITE" id="PS51736"/>
    </source>
</evidence>
<sequence length="496" mass="57302">MKRFVALARVSSREQEREGFSLEVQHDALKRYAECNGGTIVKMFKIAETASKRDERKTFKEMIAYAKKHALEIDALLFYKVDRAARNLFDYVELERLESDYQVPFISISQQTDDNPAGRMMRRTLANMASFFTEQMAVDISQGIGRRVQEGLFPGKAPYGFSHIRVNGRRLIETNEAEATNVRHMFQLYAYGNCTLDGIVKRFKDEGVIYRADKTDWKRTSVHNMLNDRAYIGEIRYKGNWFPGNHDVLIDRATWDRVQTLLGNRQQVTHTLTFAGDLIDCGFCDHKITGEIKTKQTKSGPSEYIYYRCTKYNKPGHPRTRIKEEDFDAQVLAFFGKIRIEDDSVRDWFRAVLASKTKDTQAETRAMRSELQRQSTLLADQQDRLLNLRIDGQIDDDTFASKNTELRDRHASIVLQLEALNRTRDENAELASRVFELSQTLTSRWLTAEYEEKRQILEIVWLNCRLDDVTLVPTIRKPFDVLAEGLLVPDSGRGGT</sequence>
<dbReference type="Gene3D" id="3.90.1750.20">
    <property type="entry name" value="Putative Large Serine Recombinase, Chain B, Domain 2"/>
    <property type="match status" value="1"/>
</dbReference>
<protein>
    <recommendedName>
        <fullName evidence="5">Recombinase family protein</fullName>
    </recommendedName>
</protein>
<evidence type="ECO:0008006" key="5">
    <source>
        <dbReference type="Google" id="ProtNLM"/>
    </source>
</evidence>
<name>A0ABX5XUP2_9BACT</name>
<dbReference type="InterPro" id="IPR006119">
    <property type="entry name" value="Resolv_N"/>
</dbReference>
<dbReference type="InterPro" id="IPR025827">
    <property type="entry name" value="Zn_ribbon_recom_dom"/>
</dbReference>
<dbReference type="InterPro" id="IPR050639">
    <property type="entry name" value="SSR_resolvase"/>
</dbReference>
<dbReference type="PANTHER" id="PTHR30461">
    <property type="entry name" value="DNA-INVERTASE FROM LAMBDOID PROPHAGE"/>
    <property type="match status" value="1"/>
</dbReference>
<dbReference type="Gene3D" id="3.40.50.1390">
    <property type="entry name" value="Resolvase, N-terminal catalytic domain"/>
    <property type="match status" value="1"/>
</dbReference>
<feature type="domain" description="Recombinase" evidence="2">
    <location>
        <begin position="158"/>
        <end position="268"/>
    </location>
</feature>
<accession>A0ABX5XUP2</accession>
<organism evidence="3 4">
    <name type="scientific">Stieleria magnilauensis</name>
    <dbReference type="NCBI Taxonomy" id="2527963"/>
    <lineage>
        <taxon>Bacteria</taxon>
        <taxon>Pseudomonadati</taxon>
        <taxon>Planctomycetota</taxon>
        <taxon>Planctomycetia</taxon>
        <taxon>Pirellulales</taxon>
        <taxon>Pirellulaceae</taxon>
        <taxon>Stieleria</taxon>
    </lineage>
</organism>
<feature type="domain" description="Resolvase/invertase-type recombinase catalytic" evidence="1">
    <location>
        <begin position="3"/>
        <end position="151"/>
    </location>
</feature>
<dbReference type="Proteomes" id="UP000318081">
    <property type="component" value="Chromosome"/>
</dbReference>
<evidence type="ECO:0000313" key="4">
    <source>
        <dbReference type="Proteomes" id="UP000318081"/>
    </source>
</evidence>
<keyword evidence="4" id="KW-1185">Reference proteome</keyword>
<dbReference type="Pfam" id="PF07508">
    <property type="entry name" value="Recombinase"/>
    <property type="match status" value="1"/>
</dbReference>
<dbReference type="InterPro" id="IPR011109">
    <property type="entry name" value="DNA_bind_recombinase_dom"/>
</dbReference>
<evidence type="ECO:0000313" key="3">
    <source>
        <dbReference type="EMBL" id="QDV85452.1"/>
    </source>
</evidence>
<dbReference type="PROSITE" id="PS51736">
    <property type="entry name" value="RECOMBINASES_3"/>
    <property type="match status" value="1"/>
</dbReference>
<dbReference type="RefSeq" id="WP_145215104.1">
    <property type="nucleotide sequence ID" value="NZ_CP036432.1"/>
</dbReference>
<gene>
    <name evidence="3" type="ORF">TBK1r_44330</name>
</gene>
<dbReference type="Pfam" id="PF00239">
    <property type="entry name" value="Resolvase"/>
    <property type="match status" value="1"/>
</dbReference>
<dbReference type="SUPFAM" id="SSF53041">
    <property type="entry name" value="Resolvase-like"/>
    <property type="match status" value="1"/>
</dbReference>
<dbReference type="EMBL" id="CP036432">
    <property type="protein sequence ID" value="QDV85452.1"/>
    <property type="molecule type" value="Genomic_DNA"/>
</dbReference>
<dbReference type="PANTHER" id="PTHR30461:SF23">
    <property type="entry name" value="DNA RECOMBINASE-RELATED"/>
    <property type="match status" value="1"/>
</dbReference>
<proteinExistence type="predicted"/>
<dbReference type="CDD" id="cd00338">
    <property type="entry name" value="Ser_Recombinase"/>
    <property type="match status" value="1"/>
</dbReference>
<dbReference type="InterPro" id="IPR038109">
    <property type="entry name" value="DNA_bind_recomb_sf"/>
</dbReference>
<dbReference type="PROSITE" id="PS51737">
    <property type="entry name" value="RECOMBINASE_DNA_BIND"/>
    <property type="match status" value="1"/>
</dbReference>
<dbReference type="InterPro" id="IPR036162">
    <property type="entry name" value="Resolvase-like_N_sf"/>
</dbReference>